<evidence type="ECO:0000259" key="2">
    <source>
        <dbReference type="PROSITE" id="PS50830"/>
    </source>
</evidence>
<proteinExistence type="predicted"/>
<evidence type="ECO:0000256" key="1">
    <source>
        <dbReference type="SAM" id="SignalP"/>
    </source>
</evidence>
<dbReference type="SUPFAM" id="SSF50199">
    <property type="entry name" value="Staphylococcal nuclease"/>
    <property type="match status" value="1"/>
</dbReference>
<sequence>MTMKIRIALLTLLTFSTATVASDLKDLTGRASVIDGDTIEIQGHRVRLNGIDAPESWQACQDAKGKPYRCGNEAAFALADFLNASQPTTCLAVSKDRYKRTVADCFRADHEPVNGWLVSQGWAVDWPRYSRGEYAGEQDEARRAKRGIWRGNFQMPCEARAARSKRKPSC</sequence>
<name>A0A7Y3T1V7_9HYPH</name>
<comment type="caution">
    <text evidence="3">The sequence shown here is derived from an EMBL/GenBank/DDBJ whole genome shotgun (WGS) entry which is preliminary data.</text>
</comment>
<dbReference type="PROSITE" id="PS50830">
    <property type="entry name" value="TNASE_3"/>
    <property type="match status" value="1"/>
</dbReference>
<keyword evidence="1" id="KW-0732">Signal</keyword>
<dbReference type="SMART" id="SM00318">
    <property type="entry name" value="SNc"/>
    <property type="match status" value="1"/>
</dbReference>
<dbReference type="PANTHER" id="PTHR12302">
    <property type="entry name" value="EBNA2 BINDING PROTEIN P100"/>
    <property type="match status" value="1"/>
</dbReference>
<dbReference type="PANTHER" id="PTHR12302:SF26">
    <property type="entry name" value="BLR1266 PROTEIN"/>
    <property type="match status" value="1"/>
</dbReference>
<dbReference type="Gene3D" id="2.40.50.90">
    <property type="match status" value="1"/>
</dbReference>
<evidence type="ECO:0000313" key="4">
    <source>
        <dbReference type="Proteomes" id="UP000526233"/>
    </source>
</evidence>
<feature type="signal peptide" evidence="1">
    <location>
        <begin position="1"/>
        <end position="21"/>
    </location>
</feature>
<dbReference type="AlphaFoldDB" id="A0A7Y3T1V7"/>
<dbReference type="RefSeq" id="WP_235972402.1">
    <property type="nucleotide sequence ID" value="NZ_PKQI01000001.1"/>
</dbReference>
<dbReference type="Pfam" id="PF00565">
    <property type="entry name" value="SNase"/>
    <property type="match status" value="1"/>
</dbReference>
<dbReference type="Proteomes" id="UP000526233">
    <property type="component" value="Unassembled WGS sequence"/>
</dbReference>
<dbReference type="EMBL" id="PKQI01000001">
    <property type="protein sequence ID" value="NNV19533.1"/>
    <property type="molecule type" value="Genomic_DNA"/>
</dbReference>
<feature type="chain" id="PRO_5031173382" evidence="1">
    <location>
        <begin position="22"/>
        <end position="170"/>
    </location>
</feature>
<dbReference type="InterPro" id="IPR035437">
    <property type="entry name" value="SNase_OB-fold_sf"/>
</dbReference>
<feature type="domain" description="TNase-like" evidence="2">
    <location>
        <begin position="33"/>
        <end position="151"/>
    </location>
</feature>
<evidence type="ECO:0000313" key="3">
    <source>
        <dbReference type="EMBL" id="NNV19533.1"/>
    </source>
</evidence>
<accession>A0A7Y3T1V7</accession>
<organism evidence="3 4">
    <name type="scientific">Brucella pseudogrignonensis</name>
    <dbReference type="NCBI Taxonomy" id="419475"/>
    <lineage>
        <taxon>Bacteria</taxon>
        <taxon>Pseudomonadati</taxon>
        <taxon>Pseudomonadota</taxon>
        <taxon>Alphaproteobacteria</taxon>
        <taxon>Hyphomicrobiales</taxon>
        <taxon>Brucellaceae</taxon>
        <taxon>Brucella/Ochrobactrum group</taxon>
        <taxon>Brucella</taxon>
    </lineage>
</organism>
<gene>
    <name evidence="3" type="ORF">EHE22_03695</name>
</gene>
<protein>
    <submittedName>
        <fullName evidence="3">Thermonuclease family protein</fullName>
    </submittedName>
</protein>
<dbReference type="InterPro" id="IPR016071">
    <property type="entry name" value="Staphylococal_nuclease_OB-fold"/>
</dbReference>
<reference evidence="3 4" key="1">
    <citation type="submission" date="2018-11" db="EMBL/GenBank/DDBJ databases">
        <title>Genome sequencing and analysis.</title>
        <authorList>
            <person name="Huang Y.-T."/>
        </authorList>
    </citation>
    <scope>NUCLEOTIDE SEQUENCE [LARGE SCALE GENOMIC DNA]</scope>
    <source>
        <strain evidence="3 4">SHIN</strain>
    </source>
</reference>